<proteinExistence type="predicted"/>
<dbReference type="EMBL" id="MT142965">
    <property type="protein sequence ID" value="QJA91143.1"/>
    <property type="molecule type" value="Genomic_DNA"/>
</dbReference>
<reference evidence="1" key="1">
    <citation type="submission" date="2020-03" db="EMBL/GenBank/DDBJ databases">
        <title>The deep terrestrial virosphere.</title>
        <authorList>
            <person name="Holmfeldt K."/>
            <person name="Nilsson E."/>
            <person name="Simone D."/>
            <person name="Lopez-Fernandez M."/>
            <person name="Wu X."/>
            <person name="de Brujin I."/>
            <person name="Lundin D."/>
            <person name="Andersson A."/>
            <person name="Bertilsson S."/>
            <person name="Dopson M."/>
        </authorList>
    </citation>
    <scope>NUCLEOTIDE SEQUENCE</scope>
    <source>
        <strain evidence="1">MM415B03450</strain>
    </source>
</reference>
<organism evidence="1">
    <name type="scientific">viral metagenome</name>
    <dbReference type="NCBI Taxonomy" id="1070528"/>
    <lineage>
        <taxon>unclassified sequences</taxon>
        <taxon>metagenomes</taxon>
        <taxon>organismal metagenomes</taxon>
    </lineage>
</organism>
<name>A0A6M3L9J0_9ZZZZ</name>
<gene>
    <name evidence="1" type="ORF">MM415B03450_0003</name>
</gene>
<sequence length="97" mass="11416">MKKQEIKREFKEALATYLEPINLGANMTRVRLGLPPVDVTERPEIAHQINYFELGFKDGVAGYYDKWYEDKKAYNAYLQGNYKGREFYSHEFQTIGI</sequence>
<accession>A0A6M3L9J0</accession>
<evidence type="ECO:0000313" key="1">
    <source>
        <dbReference type="EMBL" id="QJA91143.1"/>
    </source>
</evidence>
<dbReference type="AlphaFoldDB" id="A0A6M3L9J0"/>
<protein>
    <submittedName>
        <fullName evidence="1">Uncharacterized protein</fullName>
    </submittedName>
</protein>